<dbReference type="PROSITE" id="PS50949">
    <property type="entry name" value="HTH_GNTR"/>
    <property type="match status" value="1"/>
</dbReference>
<dbReference type="CDD" id="cd07377">
    <property type="entry name" value="WHTH_GntR"/>
    <property type="match status" value="1"/>
</dbReference>
<keyword evidence="4" id="KW-0804">Transcription</keyword>
<feature type="domain" description="HTH gntR-type" evidence="5">
    <location>
        <begin position="6"/>
        <end position="74"/>
    </location>
</feature>
<protein>
    <submittedName>
        <fullName evidence="6">GntR family transcriptional regulator</fullName>
    </submittedName>
</protein>
<dbReference type="Pfam" id="PF13377">
    <property type="entry name" value="Peripla_BP_3"/>
    <property type="match status" value="1"/>
</dbReference>
<dbReference type="Pfam" id="PF00392">
    <property type="entry name" value="GntR"/>
    <property type="match status" value="1"/>
</dbReference>
<dbReference type="InterPro" id="IPR036388">
    <property type="entry name" value="WH-like_DNA-bd_sf"/>
</dbReference>
<dbReference type="PANTHER" id="PTHR30146:SF95">
    <property type="entry name" value="RIBOSE OPERON REPRESSOR"/>
    <property type="match status" value="1"/>
</dbReference>
<organism evidence="6 7">
    <name type="scientific">Clostridium thermosuccinogenes</name>
    <dbReference type="NCBI Taxonomy" id="84032"/>
    <lineage>
        <taxon>Bacteria</taxon>
        <taxon>Bacillati</taxon>
        <taxon>Bacillota</taxon>
        <taxon>Clostridia</taxon>
        <taxon>Eubacteriales</taxon>
        <taxon>Clostridiaceae</taxon>
        <taxon>Clostridium</taxon>
    </lineage>
</organism>
<evidence type="ECO:0000313" key="6">
    <source>
        <dbReference type="EMBL" id="PNT98817.1"/>
    </source>
</evidence>
<dbReference type="InterPro" id="IPR036390">
    <property type="entry name" value="WH_DNA-bd_sf"/>
</dbReference>
<dbReference type="SMART" id="SM00345">
    <property type="entry name" value="HTH_GNTR"/>
    <property type="match status" value="1"/>
</dbReference>
<evidence type="ECO:0000256" key="2">
    <source>
        <dbReference type="ARBA" id="ARBA00023015"/>
    </source>
</evidence>
<proteinExistence type="predicted"/>
<dbReference type="AlphaFoldDB" id="A0A2K2FJ64"/>
<dbReference type="OrthoDB" id="9813468at2"/>
<gene>
    <name evidence="6" type="ORF">CDQ84_10245</name>
</gene>
<dbReference type="InterPro" id="IPR000524">
    <property type="entry name" value="Tscrpt_reg_HTH_GntR"/>
</dbReference>
<dbReference type="CDD" id="cd06267">
    <property type="entry name" value="PBP1_LacI_sugar_binding-like"/>
    <property type="match status" value="1"/>
</dbReference>
<dbReference type="Proteomes" id="UP000236151">
    <property type="component" value="Unassembled WGS sequence"/>
</dbReference>
<dbReference type="GO" id="GO:0003700">
    <property type="term" value="F:DNA-binding transcription factor activity"/>
    <property type="evidence" value="ECO:0007669"/>
    <property type="project" value="InterPro"/>
</dbReference>
<evidence type="ECO:0000256" key="3">
    <source>
        <dbReference type="ARBA" id="ARBA00023125"/>
    </source>
</evidence>
<evidence type="ECO:0000256" key="1">
    <source>
        <dbReference type="ARBA" id="ARBA00022491"/>
    </source>
</evidence>
<accession>A0A2K2FJ64</accession>
<keyword evidence="2" id="KW-0805">Transcription regulation</keyword>
<dbReference type="RefSeq" id="WP_103081649.1">
    <property type="nucleotide sequence ID" value="NZ_CP021850.1"/>
</dbReference>
<dbReference type="InterPro" id="IPR046335">
    <property type="entry name" value="LacI/GalR-like_sensor"/>
</dbReference>
<dbReference type="SUPFAM" id="SSF46785">
    <property type="entry name" value="Winged helix' DNA-binding domain"/>
    <property type="match status" value="1"/>
</dbReference>
<dbReference type="SUPFAM" id="SSF53822">
    <property type="entry name" value="Periplasmic binding protein-like I"/>
    <property type="match status" value="1"/>
</dbReference>
<dbReference type="KEGG" id="cthd:CDO33_14490"/>
<reference evidence="6 7" key="1">
    <citation type="submission" date="2017-06" db="EMBL/GenBank/DDBJ databases">
        <title>Investigating the central metabolism of Clostridium thermosuccinogenes.</title>
        <authorList>
            <person name="Koendjbiharie J.G."/>
            <person name="van Kranenburg R."/>
        </authorList>
    </citation>
    <scope>NUCLEOTIDE SEQUENCE [LARGE SCALE GENOMIC DNA]</scope>
    <source>
        <strain evidence="6 7">DSM 5806</strain>
    </source>
</reference>
<keyword evidence="7" id="KW-1185">Reference proteome</keyword>
<keyword evidence="1" id="KW-0678">Repressor</keyword>
<dbReference type="Gene3D" id="1.10.10.10">
    <property type="entry name" value="Winged helix-like DNA-binding domain superfamily/Winged helix DNA-binding domain"/>
    <property type="match status" value="1"/>
</dbReference>
<dbReference type="Gene3D" id="3.40.50.2300">
    <property type="match status" value="2"/>
</dbReference>
<keyword evidence="3" id="KW-0238">DNA-binding</keyword>
<name>A0A2K2FJ64_9CLOT</name>
<sequence>MNGTNGHLYEIIYNHVINEIKSGKYEKGDRLPTEKELTEKFNVSRITTKKALELLAEEGIVKRIRGKGSYITKDFKETTDKTNEGCVKSGSLIGFVLPDYSDGYATELFKGIEEEATKHDLYIVHRRTFGLQDLEEKVMDGLVNLGVKGIIIMPVHGENYNPKVLRLVLDGFPVVFVDRYLKGIPSPCVCTDNIASSKMAVDYLLKLGHRYISFVSPPSIDTSTIEERMEGFIKSHAENGVPVESSLHLMGIKSTIPGMNTEENIAKDIEKIMDHLKRNPQITCLFATEYNIALLCRKAVLTLGKKVPDDISIICFDEPRSYTGDYLFTHVRQKEREMGAIAVQLIQKQIENGDYNKKVFLESELIIGQTTKKIT</sequence>
<evidence type="ECO:0000256" key="4">
    <source>
        <dbReference type="ARBA" id="ARBA00023163"/>
    </source>
</evidence>
<dbReference type="PANTHER" id="PTHR30146">
    <property type="entry name" value="LACI-RELATED TRANSCRIPTIONAL REPRESSOR"/>
    <property type="match status" value="1"/>
</dbReference>
<comment type="caution">
    <text evidence="6">The sequence shown here is derived from an EMBL/GenBank/DDBJ whole genome shotgun (WGS) entry which is preliminary data.</text>
</comment>
<dbReference type="EMBL" id="NIOJ01000024">
    <property type="protein sequence ID" value="PNT98817.1"/>
    <property type="molecule type" value="Genomic_DNA"/>
</dbReference>
<dbReference type="InterPro" id="IPR028082">
    <property type="entry name" value="Peripla_BP_I"/>
</dbReference>
<dbReference type="GO" id="GO:0000976">
    <property type="term" value="F:transcription cis-regulatory region binding"/>
    <property type="evidence" value="ECO:0007669"/>
    <property type="project" value="TreeGrafter"/>
</dbReference>
<dbReference type="PRINTS" id="PR00035">
    <property type="entry name" value="HTHGNTR"/>
</dbReference>
<evidence type="ECO:0000313" key="7">
    <source>
        <dbReference type="Proteomes" id="UP000236151"/>
    </source>
</evidence>
<evidence type="ECO:0000259" key="5">
    <source>
        <dbReference type="PROSITE" id="PS50949"/>
    </source>
</evidence>